<keyword evidence="5 7" id="KW-0472">Membrane</keyword>
<evidence type="ECO:0000256" key="4">
    <source>
        <dbReference type="ARBA" id="ARBA00022989"/>
    </source>
</evidence>
<keyword evidence="4 7" id="KW-1133">Transmembrane helix</keyword>
<dbReference type="RefSeq" id="WP_133504983.1">
    <property type="nucleotide sequence ID" value="NZ_SNXC01000015.1"/>
</dbReference>
<dbReference type="NCBIfam" id="NF037979">
    <property type="entry name" value="Na_transp"/>
    <property type="match status" value="1"/>
</dbReference>
<feature type="transmembrane region" description="Helical" evidence="7">
    <location>
        <begin position="153"/>
        <end position="171"/>
    </location>
</feature>
<feature type="transmembrane region" description="Helical" evidence="7">
    <location>
        <begin position="44"/>
        <end position="68"/>
    </location>
</feature>
<dbReference type="PROSITE" id="PS50267">
    <property type="entry name" value="NA_NEUROTRAN_SYMP_3"/>
    <property type="match status" value="1"/>
</dbReference>
<dbReference type="PANTHER" id="PTHR42948:SF1">
    <property type="entry name" value="TRANSPORTER"/>
    <property type="match status" value="1"/>
</dbReference>
<dbReference type="InterPro" id="IPR047218">
    <property type="entry name" value="YocR/YhdH-like"/>
</dbReference>
<evidence type="ECO:0000256" key="2">
    <source>
        <dbReference type="ARBA" id="ARBA00022448"/>
    </source>
</evidence>
<organism evidence="8 9">
    <name type="scientific">Marinomonas balearica</name>
    <dbReference type="NCBI Taxonomy" id="491947"/>
    <lineage>
        <taxon>Bacteria</taxon>
        <taxon>Pseudomonadati</taxon>
        <taxon>Pseudomonadota</taxon>
        <taxon>Gammaproteobacteria</taxon>
        <taxon>Oceanospirillales</taxon>
        <taxon>Oceanospirillaceae</taxon>
        <taxon>Marinomonas</taxon>
    </lineage>
</organism>
<comment type="caution">
    <text evidence="8">The sequence shown here is derived from an EMBL/GenBank/DDBJ whole genome shotgun (WGS) entry which is preliminary data.</text>
</comment>
<evidence type="ECO:0000313" key="8">
    <source>
        <dbReference type="EMBL" id="TDO95921.1"/>
    </source>
</evidence>
<evidence type="ECO:0000256" key="5">
    <source>
        <dbReference type="ARBA" id="ARBA00023136"/>
    </source>
</evidence>
<name>A0A4R6M3Q5_9GAMM</name>
<dbReference type="PANTHER" id="PTHR42948">
    <property type="entry name" value="TRANSPORTER"/>
    <property type="match status" value="1"/>
</dbReference>
<evidence type="ECO:0000256" key="7">
    <source>
        <dbReference type="SAM" id="Phobius"/>
    </source>
</evidence>
<keyword evidence="9" id="KW-1185">Reference proteome</keyword>
<feature type="transmembrane region" description="Helical" evidence="7">
    <location>
        <begin position="178"/>
        <end position="198"/>
    </location>
</feature>
<dbReference type="OrthoDB" id="9762833at2"/>
<dbReference type="Pfam" id="PF00209">
    <property type="entry name" value="SNF"/>
    <property type="match status" value="2"/>
</dbReference>
<feature type="transmembrane region" description="Helical" evidence="7">
    <location>
        <begin position="315"/>
        <end position="338"/>
    </location>
</feature>
<dbReference type="InterPro" id="IPR037272">
    <property type="entry name" value="SNS_sf"/>
</dbReference>
<dbReference type="Proteomes" id="UP000294656">
    <property type="component" value="Unassembled WGS sequence"/>
</dbReference>
<feature type="transmembrane region" description="Helical" evidence="7">
    <location>
        <begin position="350"/>
        <end position="368"/>
    </location>
</feature>
<keyword evidence="2 6" id="KW-0813">Transport</keyword>
<feature type="transmembrane region" description="Helical" evidence="7">
    <location>
        <begin position="429"/>
        <end position="450"/>
    </location>
</feature>
<evidence type="ECO:0000256" key="6">
    <source>
        <dbReference type="RuleBase" id="RU003732"/>
    </source>
</evidence>
<keyword evidence="3 6" id="KW-0812">Transmembrane</keyword>
<dbReference type="CDD" id="cd10336">
    <property type="entry name" value="SLC6sbd_Tyt1-Like"/>
    <property type="match status" value="1"/>
</dbReference>
<comment type="similarity">
    <text evidence="6">Belongs to the sodium:neurotransmitter symporter (SNF) (TC 2.A.22) family.</text>
</comment>
<feature type="transmembrane region" description="Helical" evidence="7">
    <location>
        <begin position="12"/>
        <end position="32"/>
    </location>
</feature>
<dbReference type="GO" id="GO:0015293">
    <property type="term" value="F:symporter activity"/>
    <property type="evidence" value="ECO:0007669"/>
    <property type="project" value="UniProtKB-KW"/>
</dbReference>
<evidence type="ECO:0000256" key="3">
    <source>
        <dbReference type="ARBA" id="ARBA00022692"/>
    </source>
</evidence>
<protein>
    <recommendedName>
        <fullName evidence="6">Transporter</fullName>
    </recommendedName>
</protein>
<feature type="transmembrane region" description="Helical" evidence="7">
    <location>
        <begin position="388"/>
        <end position="409"/>
    </location>
</feature>
<evidence type="ECO:0000313" key="9">
    <source>
        <dbReference type="Proteomes" id="UP000294656"/>
    </source>
</evidence>
<sequence length="452" mass="49592">MTESRCLQGIWSSPWIFIFAASGAAIGLGNVWKFPYMMAENGGAAFLLVYGLCLLFVAFPIVVAEVAIGRTVRSNPIDTVNDLSERKLLHRGWVLVPWLAGITGMLIMTFYSVIASWGLAYVERAITGLFANIGRFEADVMYQDLLDSPVEMLFWHSIFMLLVVLTVGQSVTRGLATLVKILLPVLIVFLSLLAVYALSVGESSQALEFMTVWSWSDFSFDMVLSAIGHALFSVGVGLGAMFSYGAYMNKRMSISRACAIVVGVDLVVSLLAAVVIFPLAFEFNIDVDSGPSLAFVTLPIVFGALPGGQVIGASFFVLLTIAALTSSIAMMELFVAWLHEKFYIGRLKAATVLGAFIWLAGIAILLSFNHWDAKLIFDKNLFELVDSLTSFVLLPLVALLIAVMVGWFVPEQMLRKEMITKDPKNFDWWYNVLKFVSIPLIGLITVAGWIGV</sequence>
<dbReference type="GO" id="GO:0016020">
    <property type="term" value="C:membrane"/>
    <property type="evidence" value="ECO:0007669"/>
    <property type="project" value="UniProtKB-SubCell"/>
</dbReference>
<feature type="transmembrane region" description="Helical" evidence="7">
    <location>
        <begin position="257"/>
        <end position="281"/>
    </location>
</feature>
<proteinExistence type="inferred from homology"/>
<keyword evidence="6" id="KW-0769">Symport</keyword>
<feature type="transmembrane region" description="Helical" evidence="7">
    <location>
        <begin position="218"/>
        <end position="245"/>
    </location>
</feature>
<dbReference type="PRINTS" id="PR00176">
    <property type="entry name" value="NANEUSMPORT"/>
</dbReference>
<dbReference type="InterPro" id="IPR000175">
    <property type="entry name" value="Na/ntran_symport"/>
</dbReference>
<reference evidence="8 9" key="1">
    <citation type="submission" date="2019-03" db="EMBL/GenBank/DDBJ databases">
        <title>Genomic Encyclopedia of Type Strains, Phase III (KMG-III): the genomes of soil and plant-associated and newly described type strains.</title>
        <authorList>
            <person name="Whitman W."/>
        </authorList>
    </citation>
    <scope>NUCLEOTIDE SEQUENCE [LARGE SCALE GENOMIC DNA]</scope>
    <source>
        <strain evidence="8 9">CECT 7378</strain>
    </source>
</reference>
<accession>A0A4R6M3Q5</accession>
<evidence type="ECO:0000256" key="1">
    <source>
        <dbReference type="ARBA" id="ARBA00004141"/>
    </source>
</evidence>
<dbReference type="PROSITE" id="PS00610">
    <property type="entry name" value="NA_NEUROTRAN_SYMP_1"/>
    <property type="match status" value="1"/>
</dbReference>
<feature type="transmembrane region" description="Helical" evidence="7">
    <location>
        <begin position="93"/>
        <end position="114"/>
    </location>
</feature>
<gene>
    <name evidence="8" type="ORF">DFP79_3280</name>
</gene>
<dbReference type="SUPFAM" id="SSF161070">
    <property type="entry name" value="SNF-like"/>
    <property type="match status" value="1"/>
</dbReference>
<comment type="subcellular location">
    <subcellularLocation>
        <location evidence="1">Membrane</location>
        <topology evidence="1">Multi-pass membrane protein</topology>
    </subcellularLocation>
</comment>
<dbReference type="AlphaFoldDB" id="A0A4R6M3Q5"/>
<dbReference type="EMBL" id="SNXC01000015">
    <property type="protein sequence ID" value="TDO95921.1"/>
    <property type="molecule type" value="Genomic_DNA"/>
</dbReference>